<evidence type="ECO:0000313" key="2">
    <source>
        <dbReference type="Proteomes" id="UP000322545"/>
    </source>
</evidence>
<evidence type="ECO:0000313" key="1">
    <source>
        <dbReference type="EMBL" id="SHL86681.1"/>
    </source>
</evidence>
<organism evidence="1 2">
    <name type="scientific">Roseovarius litoreus</name>
    <dbReference type="NCBI Taxonomy" id="1155722"/>
    <lineage>
        <taxon>Bacteria</taxon>
        <taxon>Pseudomonadati</taxon>
        <taxon>Pseudomonadota</taxon>
        <taxon>Alphaproteobacteria</taxon>
        <taxon>Rhodobacterales</taxon>
        <taxon>Roseobacteraceae</taxon>
        <taxon>Roseovarius</taxon>
    </lineage>
</organism>
<gene>
    <name evidence="1" type="ORF">SAMN05443432_103198</name>
</gene>
<sequence>MTEAEHMGARFNAARHLAAQPFVATQAKAGTE</sequence>
<name>A0A1M7E4J2_9RHOB</name>
<dbReference type="EMBL" id="FRCB01000003">
    <property type="protein sequence ID" value="SHL86681.1"/>
    <property type="molecule type" value="Genomic_DNA"/>
</dbReference>
<accession>A0A1M7E4J2</accession>
<dbReference type="AlphaFoldDB" id="A0A1M7E4J2"/>
<dbReference type="Proteomes" id="UP000322545">
    <property type="component" value="Unassembled WGS sequence"/>
</dbReference>
<reference evidence="1 2" key="1">
    <citation type="submission" date="2016-11" db="EMBL/GenBank/DDBJ databases">
        <authorList>
            <person name="Varghese N."/>
            <person name="Submissions S."/>
        </authorList>
    </citation>
    <scope>NUCLEOTIDE SEQUENCE [LARGE SCALE GENOMIC DNA]</scope>
    <source>
        <strain evidence="1 2">DSM 28249</strain>
    </source>
</reference>
<keyword evidence="2" id="KW-1185">Reference proteome</keyword>
<proteinExistence type="predicted"/>
<protein>
    <submittedName>
        <fullName evidence="1">Uncharacterized protein</fullName>
    </submittedName>
</protein>